<name>A0A0K2V2B1_LEPSM</name>
<evidence type="ECO:0000313" key="1">
    <source>
        <dbReference type="EMBL" id="CDW44415.1"/>
    </source>
</evidence>
<reference evidence="1" key="1">
    <citation type="submission" date="2014-05" db="EMBL/GenBank/DDBJ databases">
        <authorList>
            <person name="Chronopoulou M."/>
        </authorList>
    </citation>
    <scope>NUCLEOTIDE SEQUENCE</scope>
    <source>
        <tissue evidence="1">Whole organism</tissue>
    </source>
</reference>
<proteinExistence type="predicted"/>
<organism evidence="1">
    <name type="scientific">Lepeophtheirus salmonis</name>
    <name type="common">Salmon louse</name>
    <name type="synonym">Caligus salmonis</name>
    <dbReference type="NCBI Taxonomy" id="72036"/>
    <lineage>
        <taxon>Eukaryota</taxon>
        <taxon>Metazoa</taxon>
        <taxon>Ecdysozoa</taxon>
        <taxon>Arthropoda</taxon>
        <taxon>Crustacea</taxon>
        <taxon>Multicrustacea</taxon>
        <taxon>Hexanauplia</taxon>
        <taxon>Copepoda</taxon>
        <taxon>Siphonostomatoida</taxon>
        <taxon>Caligidae</taxon>
        <taxon>Lepeophtheirus</taxon>
    </lineage>
</organism>
<protein>
    <submittedName>
        <fullName evidence="1">Uncharacterized protein</fullName>
    </submittedName>
</protein>
<dbReference type="AlphaFoldDB" id="A0A0K2V2B1"/>
<sequence>MKSTFIHAVLTVRVRKGYFM</sequence>
<accession>A0A0K2V2B1</accession>
<dbReference type="EMBL" id="HACA01027054">
    <property type="protein sequence ID" value="CDW44415.1"/>
    <property type="molecule type" value="Transcribed_RNA"/>
</dbReference>